<keyword evidence="10 12" id="KW-0472">Membrane</keyword>
<keyword evidence="14" id="KW-1185">Reference proteome</keyword>
<feature type="transmembrane region" description="Helical" evidence="12">
    <location>
        <begin position="199"/>
        <end position="226"/>
    </location>
</feature>
<evidence type="ECO:0000313" key="14">
    <source>
        <dbReference type="Proteomes" id="UP000054874"/>
    </source>
</evidence>
<reference evidence="13 14" key="1">
    <citation type="submission" date="2015-11" db="EMBL/GenBank/DDBJ databases">
        <title>Butyribacter intestini gen. nov., sp. nov., a butyric acid-producing bacterium of the family Lachnospiraceae isolated from the human faeces.</title>
        <authorList>
            <person name="Zou Y."/>
            <person name="Xue W."/>
            <person name="Luo G."/>
            <person name="Lv M."/>
        </authorList>
    </citation>
    <scope>NUCLEOTIDE SEQUENCE [LARGE SCALE GENOMIC DNA]</scope>
    <source>
        <strain evidence="13 14">ACET-33324</strain>
    </source>
</reference>
<evidence type="ECO:0000313" key="13">
    <source>
        <dbReference type="EMBL" id="KSV60694.1"/>
    </source>
</evidence>
<organism evidence="13 14">
    <name type="scientific">Acetivibrio ethanolgignens</name>
    <dbReference type="NCBI Taxonomy" id="290052"/>
    <lineage>
        <taxon>Bacteria</taxon>
        <taxon>Bacillati</taxon>
        <taxon>Bacillota</taxon>
        <taxon>Clostridia</taxon>
        <taxon>Eubacteriales</taxon>
        <taxon>Oscillospiraceae</taxon>
        <taxon>Acetivibrio</taxon>
    </lineage>
</organism>
<dbReference type="FunFam" id="3.40.1690.10:FF:000001">
    <property type="entry name" value="Flagellar biosynthetic protein FlhB"/>
    <property type="match status" value="1"/>
</dbReference>
<dbReference type="InterPro" id="IPR006136">
    <property type="entry name" value="FlhB"/>
</dbReference>
<dbReference type="GO" id="GO:0044780">
    <property type="term" value="P:bacterial-type flagellum assembly"/>
    <property type="evidence" value="ECO:0007669"/>
    <property type="project" value="InterPro"/>
</dbReference>
<dbReference type="Proteomes" id="UP000054874">
    <property type="component" value="Unassembled WGS sequence"/>
</dbReference>
<evidence type="ECO:0000256" key="12">
    <source>
        <dbReference type="RuleBase" id="RU364091"/>
    </source>
</evidence>
<evidence type="ECO:0000256" key="7">
    <source>
        <dbReference type="ARBA" id="ARBA00022795"/>
    </source>
</evidence>
<evidence type="ECO:0000256" key="4">
    <source>
        <dbReference type="ARBA" id="ARBA00022448"/>
    </source>
</evidence>
<evidence type="ECO:0000256" key="10">
    <source>
        <dbReference type="ARBA" id="ARBA00023136"/>
    </source>
</evidence>
<comment type="caution">
    <text evidence="13">The sequence shown here is derived from an EMBL/GenBank/DDBJ whole genome shotgun (WGS) entry which is preliminary data.</text>
</comment>
<dbReference type="InterPro" id="IPR029025">
    <property type="entry name" value="T3SS_substrate_exporter_C"/>
</dbReference>
<dbReference type="PANTHER" id="PTHR30531:SF12">
    <property type="entry name" value="FLAGELLAR BIOSYNTHETIC PROTEIN FLHB"/>
    <property type="match status" value="1"/>
</dbReference>
<proteinExistence type="inferred from homology"/>
<keyword evidence="13" id="KW-0969">Cilium</keyword>
<dbReference type="SUPFAM" id="SSF160544">
    <property type="entry name" value="EscU C-terminal domain-like"/>
    <property type="match status" value="1"/>
</dbReference>
<keyword evidence="13" id="KW-0966">Cell projection</keyword>
<keyword evidence="4 12" id="KW-0813">Transport</keyword>
<feature type="transmembrane region" description="Helical" evidence="12">
    <location>
        <begin position="45"/>
        <end position="66"/>
    </location>
</feature>
<sequence>MKYYLSYDLQFFAKEGAGGEKTEDATAKKLNDAREEGQVARSQDLLVAAILMTLFLTLKVTVGYIGKTFLENYQLFYKMIPGIAGDTFTLNTSSSLMREALLRIIMVALPFFVGAVVVAFVVNVFQVKWKPTLKPLKPKFNKFNPIQGFKQMFSKDKAFEFLKAIVKIGLLGYIVYDALKDEWGMLLNLYSISFMDAIALIGTTIINLGVKISVFFLGFALIDYLYQKRKFKEDMKMTKQEVKDEFKQTEGDPQVKGKIKQKMREVSQRRMMQALPEADVVITNPTHLAVAIKYDKNKSSAPVVIAKGADYLAQKIKETAREYDIEIVENKPLARMLYYNVDLDAEIPQELYQMVAEILAYVYRLKGKLS</sequence>
<dbReference type="PANTHER" id="PTHR30531">
    <property type="entry name" value="FLAGELLAR BIOSYNTHETIC PROTEIN FLHB"/>
    <property type="match status" value="1"/>
</dbReference>
<keyword evidence="8 12" id="KW-0653">Protein transport</keyword>
<comment type="similarity">
    <text evidence="2 12">Belongs to the type III secretion exporter family.</text>
</comment>
<evidence type="ECO:0000256" key="8">
    <source>
        <dbReference type="ARBA" id="ARBA00022927"/>
    </source>
</evidence>
<dbReference type="PRINTS" id="PR00950">
    <property type="entry name" value="TYPE3IMSPROT"/>
</dbReference>
<evidence type="ECO:0000256" key="1">
    <source>
        <dbReference type="ARBA" id="ARBA00004651"/>
    </source>
</evidence>
<dbReference type="STRING" id="290052.ASU35_00555"/>
<keyword evidence="9 12" id="KW-1133">Transmembrane helix</keyword>
<feature type="transmembrane region" description="Helical" evidence="12">
    <location>
        <begin position="100"/>
        <end position="125"/>
    </location>
</feature>
<dbReference type="Gene3D" id="6.10.250.2080">
    <property type="match status" value="1"/>
</dbReference>
<comment type="subcellular location">
    <subcellularLocation>
        <location evidence="1">Cell membrane</location>
        <topology evidence="1">Multi-pass membrane protein</topology>
    </subcellularLocation>
</comment>
<accession>A0A0V8QKD3</accession>
<keyword evidence="5 12" id="KW-1003">Cell membrane</keyword>
<dbReference type="GO" id="GO:0005886">
    <property type="term" value="C:plasma membrane"/>
    <property type="evidence" value="ECO:0007669"/>
    <property type="project" value="UniProtKB-SubCell"/>
</dbReference>
<dbReference type="AlphaFoldDB" id="A0A0V8QKD3"/>
<evidence type="ECO:0000256" key="5">
    <source>
        <dbReference type="ARBA" id="ARBA00022475"/>
    </source>
</evidence>
<keyword evidence="7 12" id="KW-1005">Bacterial flagellum biogenesis</keyword>
<keyword evidence="13" id="KW-0282">Flagellum</keyword>
<gene>
    <name evidence="12" type="primary">flhB</name>
    <name evidence="13" type="ORF">ASU35_00555</name>
</gene>
<evidence type="ECO:0000256" key="9">
    <source>
        <dbReference type="ARBA" id="ARBA00022989"/>
    </source>
</evidence>
<keyword evidence="11 12" id="KW-1006">Bacterial flagellum protein export</keyword>
<dbReference type="OrthoDB" id="9807950at2"/>
<evidence type="ECO:0000256" key="2">
    <source>
        <dbReference type="ARBA" id="ARBA00010690"/>
    </source>
</evidence>
<dbReference type="RefSeq" id="WP_058351173.1">
    <property type="nucleotide sequence ID" value="NZ_CABMMD010000001.1"/>
</dbReference>
<feature type="transmembrane region" description="Helical" evidence="12">
    <location>
        <begin position="161"/>
        <end position="179"/>
    </location>
</feature>
<protein>
    <recommendedName>
        <fullName evidence="3 12">Flagellar biosynthetic protein FlhB</fullName>
    </recommendedName>
</protein>
<evidence type="ECO:0000256" key="11">
    <source>
        <dbReference type="ARBA" id="ARBA00023225"/>
    </source>
</evidence>
<evidence type="ECO:0000256" key="3">
    <source>
        <dbReference type="ARBA" id="ARBA00021622"/>
    </source>
</evidence>
<dbReference type="NCBIfam" id="TIGR00328">
    <property type="entry name" value="flhB"/>
    <property type="match status" value="1"/>
</dbReference>
<comment type="function">
    <text evidence="12">Required for formation of the rod structure in the basal body of the flagellar apparatus. Together with FliI and FliH, may constitute the export apparatus of flagellin.</text>
</comment>
<name>A0A0V8QKD3_9FIRM</name>
<dbReference type="EMBL" id="LNAM01000001">
    <property type="protein sequence ID" value="KSV60694.1"/>
    <property type="molecule type" value="Genomic_DNA"/>
</dbReference>
<evidence type="ECO:0000256" key="6">
    <source>
        <dbReference type="ARBA" id="ARBA00022692"/>
    </source>
</evidence>
<dbReference type="GO" id="GO:0009306">
    <property type="term" value="P:protein secretion"/>
    <property type="evidence" value="ECO:0007669"/>
    <property type="project" value="InterPro"/>
</dbReference>
<dbReference type="InterPro" id="IPR006135">
    <property type="entry name" value="T3SS_substrate_exporter"/>
</dbReference>
<dbReference type="Pfam" id="PF01312">
    <property type="entry name" value="Bac_export_2"/>
    <property type="match status" value="1"/>
</dbReference>
<dbReference type="Gene3D" id="3.40.1690.10">
    <property type="entry name" value="secretion proteins EscU"/>
    <property type="match status" value="1"/>
</dbReference>
<keyword evidence="6 12" id="KW-0812">Transmembrane</keyword>